<name>A0ABR2ZE82_9AGAR</name>
<comment type="caution">
    <text evidence="2">The sequence shown here is derived from an EMBL/GenBank/DDBJ whole genome shotgun (WGS) entry which is preliminary data.</text>
</comment>
<reference evidence="2 3" key="1">
    <citation type="submission" date="2024-05" db="EMBL/GenBank/DDBJ databases">
        <title>A draft genome resource for the thread blight pathogen Marasmius tenuissimus strain MS-2.</title>
        <authorList>
            <person name="Yulfo-Soto G.E."/>
            <person name="Baruah I.K."/>
            <person name="Amoako-Attah I."/>
            <person name="Bukari Y."/>
            <person name="Meinhardt L.W."/>
            <person name="Bailey B.A."/>
            <person name="Cohen S.P."/>
        </authorList>
    </citation>
    <scope>NUCLEOTIDE SEQUENCE [LARGE SCALE GENOMIC DNA]</scope>
    <source>
        <strain evidence="2 3">MS-2</strain>
    </source>
</reference>
<organism evidence="2 3">
    <name type="scientific">Marasmius tenuissimus</name>
    <dbReference type="NCBI Taxonomy" id="585030"/>
    <lineage>
        <taxon>Eukaryota</taxon>
        <taxon>Fungi</taxon>
        <taxon>Dikarya</taxon>
        <taxon>Basidiomycota</taxon>
        <taxon>Agaricomycotina</taxon>
        <taxon>Agaricomycetes</taxon>
        <taxon>Agaricomycetidae</taxon>
        <taxon>Agaricales</taxon>
        <taxon>Marasmiineae</taxon>
        <taxon>Marasmiaceae</taxon>
        <taxon>Marasmius</taxon>
    </lineage>
</organism>
<sequence length="693" mass="76030">MTRWYRPKVDVGRAVIVVETFRYNCTGFGLRAVNLTSSTSLPILRDEFYATTRHRDGLTISVAPVAPGTPGALRMIHTLREALFLNALDSVFGCRYCLSLWVNGQMNLIALTSMVEAVLDRKRTGIPARIKFEVPTQLPTLVLPEPCSSTSDMSTDASIQDISSVRSSCRSPPRVEFKAEDSRSLNGSHGEPVGESEEASIYGMIGDDEVPRILFEPAARYISPCEVETSELGSTTDEGLMATIYRLLANEDDDTFWRGSIGHPFLIILGLIPTIQVTSSAHSDPDTTSLPLDVTQTSDLPTAFDSGSRLYRWLSASSSSNLMSPTAFMNEGDPLMSPNPPSEGAIPSSSLTGTSLFPRSASILANKNRFEWEGGGSSTCVSASARTGLSLESLGMGSDVTDWKVISPRLYVPSTLHSEFSSITERDQTVQGEVREPEVASQILPVSRVSLGTEGNFNERGHLQERELPFNVINQMQEVSRPATIATEVDVPIHQAQSSLRSVSSTLSWLQDITSAHDVDVAQTVHGGTLLHPIYAPRPRQAKPPFLNMTLGRAEEFIPRFTHHHRIPRSTKTNRSSFSWPPVPPLPPHGTTPTAYHLLLLLAEARRCFNSMADHPVPQLTASLYLVWEERWAIAVAYSNTVDNTPGSSVLRSLLEKRQLDGGNLARVWESPLWGLLEGLYLDGLVSIEETFV</sequence>
<proteinExistence type="predicted"/>
<evidence type="ECO:0000313" key="3">
    <source>
        <dbReference type="Proteomes" id="UP001437256"/>
    </source>
</evidence>
<dbReference type="EMBL" id="JBBXMP010000199">
    <property type="protein sequence ID" value="KAL0059970.1"/>
    <property type="molecule type" value="Genomic_DNA"/>
</dbReference>
<dbReference type="Proteomes" id="UP001437256">
    <property type="component" value="Unassembled WGS sequence"/>
</dbReference>
<feature type="region of interest" description="Disordered" evidence="1">
    <location>
        <begin position="176"/>
        <end position="196"/>
    </location>
</feature>
<gene>
    <name evidence="2" type="ORF">AAF712_013266</name>
</gene>
<accession>A0ABR2ZE82</accession>
<keyword evidence="3" id="KW-1185">Reference proteome</keyword>
<evidence type="ECO:0000313" key="2">
    <source>
        <dbReference type="EMBL" id="KAL0059970.1"/>
    </source>
</evidence>
<evidence type="ECO:0000256" key="1">
    <source>
        <dbReference type="SAM" id="MobiDB-lite"/>
    </source>
</evidence>
<protein>
    <submittedName>
        <fullName evidence="2">Uncharacterized protein</fullName>
    </submittedName>
</protein>